<dbReference type="Pfam" id="PF02909">
    <property type="entry name" value="TetR_C_1"/>
    <property type="match status" value="1"/>
</dbReference>
<evidence type="ECO:0000256" key="3">
    <source>
        <dbReference type="ARBA" id="ARBA00023163"/>
    </source>
</evidence>
<dbReference type="InterPro" id="IPR009057">
    <property type="entry name" value="Homeodomain-like_sf"/>
</dbReference>
<dbReference type="RefSeq" id="WP_343977557.1">
    <property type="nucleotide sequence ID" value="NZ_BAAAJG010000009.1"/>
</dbReference>
<dbReference type="PROSITE" id="PS50977">
    <property type="entry name" value="HTH_TETR_2"/>
    <property type="match status" value="1"/>
</dbReference>
<evidence type="ECO:0000259" key="6">
    <source>
        <dbReference type="PROSITE" id="PS50977"/>
    </source>
</evidence>
<protein>
    <submittedName>
        <fullName evidence="7">TetR/AcrR family transcriptional regulator C-terminal domain-containing protein</fullName>
    </submittedName>
</protein>
<keyword evidence="1" id="KW-0805">Transcription regulation</keyword>
<proteinExistence type="predicted"/>
<dbReference type="Gene3D" id="1.10.10.60">
    <property type="entry name" value="Homeodomain-like"/>
    <property type="match status" value="1"/>
</dbReference>
<dbReference type="InterPro" id="IPR036271">
    <property type="entry name" value="Tet_transcr_reg_TetR-rel_C_sf"/>
</dbReference>
<dbReference type="SUPFAM" id="SSF48498">
    <property type="entry name" value="Tetracyclin repressor-like, C-terminal domain"/>
    <property type="match status" value="1"/>
</dbReference>
<dbReference type="Proteomes" id="UP001597145">
    <property type="component" value="Unassembled WGS sequence"/>
</dbReference>
<organism evidence="7 8">
    <name type="scientific">Pseudonocardia aurantiaca</name>
    <dbReference type="NCBI Taxonomy" id="75290"/>
    <lineage>
        <taxon>Bacteria</taxon>
        <taxon>Bacillati</taxon>
        <taxon>Actinomycetota</taxon>
        <taxon>Actinomycetes</taxon>
        <taxon>Pseudonocardiales</taxon>
        <taxon>Pseudonocardiaceae</taxon>
        <taxon>Pseudonocardia</taxon>
    </lineage>
</organism>
<feature type="domain" description="HTH tetR-type" evidence="6">
    <location>
        <begin position="36"/>
        <end position="96"/>
    </location>
</feature>
<dbReference type="Gene3D" id="1.10.357.10">
    <property type="entry name" value="Tetracycline Repressor, domain 2"/>
    <property type="match status" value="1"/>
</dbReference>
<accession>A0ABW4FXS5</accession>
<name>A0ABW4FXS5_9PSEU</name>
<evidence type="ECO:0000313" key="7">
    <source>
        <dbReference type="EMBL" id="MFD1533827.1"/>
    </source>
</evidence>
<keyword evidence="8" id="KW-1185">Reference proteome</keyword>
<dbReference type="Pfam" id="PF00440">
    <property type="entry name" value="TetR_N"/>
    <property type="match status" value="1"/>
</dbReference>
<feature type="DNA-binding region" description="H-T-H motif" evidence="4">
    <location>
        <begin position="59"/>
        <end position="78"/>
    </location>
</feature>
<evidence type="ECO:0000313" key="8">
    <source>
        <dbReference type="Proteomes" id="UP001597145"/>
    </source>
</evidence>
<feature type="compositionally biased region" description="Basic and acidic residues" evidence="5">
    <location>
        <begin position="1"/>
        <end position="10"/>
    </location>
</feature>
<evidence type="ECO:0000256" key="1">
    <source>
        <dbReference type="ARBA" id="ARBA00023015"/>
    </source>
</evidence>
<keyword evidence="3" id="KW-0804">Transcription</keyword>
<evidence type="ECO:0000256" key="2">
    <source>
        <dbReference type="ARBA" id="ARBA00023125"/>
    </source>
</evidence>
<dbReference type="SUPFAM" id="SSF46689">
    <property type="entry name" value="Homeodomain-like"/>
    <property type="match status" value="1"/>
</dbReference>
<feature type="region of interest" description="Disordered" evidence="5">
    <location>
        <begin position="1"/>
        <end position="23"/>
    </location>
</feature>
<reference evidence="8" key="1">
    <citation type="journal article" date="2019" name="Int. J. Syst. Evol. Microbiol.">
        <title>The Global Catalogue of Microorganisms (GCM) 10K type strain sequencing project: providing services to taxonomists for standard genome sequencing and annotation.</title>
        <authorList>
            <consortium name="The Broad Institute Genomics Platform"/>
            <consortium name="The Broad Institute Genome Sequencing Center for Infectious Disease"/>
            <person name="Wu L."/>
            <person name="Ma J."/>
        </authorList>
    </citation>
    <scope>NUCLEOTIDE SEQUENCE [LARGE SCALE GENOMIC DNA]</scope>
    <source>
        <strain evidence="8">JCM 12165</strain>
    </source>
</reference>
<comment type="caution">
    <text evidence="7">The sequence shown here is derived from an EMBL/GenBank/DDBJ whole genome shotgun (WGS) entry which is preliminary data.</text>
</comment>
<gene>
    <name evidence="7" type="ORF">ACFSCY_30870</name>
</gene>
<keyword evidence="2 4" id="KW-0238">DNA-binding</keyword>
<evidence type="ECO:0000256" key="5">
    <source>
        <dbReference type="SAM" id="MobiDB-lite"/>
    </source>
</evidence>
<dbReference type="InterPro" id="IPR001647">
    <property type="entry name" value="HTH_TetR"/>
</dbReference>
<dbReference type="InterPro" id="IPR004111">
    <property type="entry name" value="Repressor_TetR_C"/>
</dbReference>
<dbReference type="EMBL" id="JBHUCP010000026">
    <property type="protein sequence ID" value="MFD1533827.1"/>
    <property type="molecule type" value="Genomic_DNA"/>
</dbReference>
<sequence length="252" mass="27408">MAEQTGRREAGPAAGPDGEPVSLWERLERPPVARTVLTHEQIAAAAIEIADADGLAAVTIRGLAARLDAAPMALYRYVKGKDEVFELMVDAVVGAEPDLPPAATWREAMRAQAHRTRDTTLAHRWLIQVPPQARAALTPRRFAAIERSLAALDGLGLDADHRMAVFDTVTAYATGAAATETTMLQLMEGAGWSSGHELRTALGPQMRWLMSTGRYPAYQRTLTESRHIDDASWRFELGLECVLDGIACRLGI</sequence>
<evidence type="ECO:0000256" key="4">
    <source>
        <dbReference type="PROSITE-ProRule" id="PRU00335"/>
    </source>
</evidence>